<protein>
    <submittedName>
        <fullName evidence="1">Uncharacterized protein</fullName>
    </submittedName>
</protein>
<evidence type="ECO:0000313" key="1">
    <source>
        <dbReference type="EMBL" id="SUS04756.1"/>
    </source>
</evidence>
<name>A0A380T977_9ZZZZ</name>
<proteinExistence type="predicted"/>
<gene>
    <name evidence="1" type="ORF">DF3PB_1440005</name>
</gene>
<organism evidence="1">
    <name type="scientific">metagenome</name>
    <dbReference type="NCBI Taxonomy" id="256318"/>
    <lineage>
        <taxon>unclassified sequences</taxon>
        <taxon>metagenomes</taxon>
    </lineage>
</organism>
<dbReference type="EMBL" id="UIDG01000051">
    <property type="protein sequence ID" value="SUS04756.1"/>
    <property type="molecule type" value="Genomic_DNA"/>
</dbReference>
<sequence length="41" mass="4565">MIQTEKFTPEMVADLTTKLRTAAPLAIVWLPNRRTLPQAAA</sequence>
<accession>A0A380T977</accession>
<dbReference type="AlphaFoldDB" id="A0A380T977"/>
<reference evidence="1" key="1">
    <citation type="submission" date="2018-07" db="EMBL/GenBank/DDBJ databases">
        <authorList>
            <person name="Quirk P.G."/>
            <person name="Krulwich T.A."/>
        </authorList>
    </citation>
    <scope>NUCLEOTIDE SEQUENCE</scope>
</reference>